<reference evidence="2" key="1">
    <citation type="journal article" date="2019" name="Int. J. Syst. Evol. Microbiol.">
        <title>The Global Catalogue of Microorganisms (GCM) 10K type strain sequencing project: providing services to taxonomists for standard genome sequencing and annotation.</title>
        <authorList>
            <consortium name="The Broad Institute Genomics Platform"/>
            <consortium name="The Broad Institute Genome Sequencing Center for Infectious Disease"/>
            <person name="Wu L."/>
            <person name="Ma J."/>
        </authorList>
    </citation>
    <scope>NUCLEOTIDE SEQUENCE [LARGE SCALE GENOMIC DNA]</scope>
    <source>
        <strain evidence="2">CCUG 56108</strain>
    </source>
</reference>
<dbReference type="EMBL" id="JBHTND010000031">
    <property type="protein sequence ID" value="MFD1303544.1"/>
    <property type="molecule type" value="Genomic_DNA"/>
</dbReference>
<dbReference type="RefSeq" id="WP_238208953.1">
    <property type="nucleotide sequence ID" value="NZ_JBHTND010000031.1"/>
</dbReference>
<organism evidence="1 2">
    <name type="scientific">Methylobacterium marchantiae</name>
    <dbReference type="NCBI Taxonomy" id="600331"/>
    <lineage>
        <taxon>Bacteria</taxon>
        <taxon>Pseudomonadati</taxon>
        <taxon>Pseudomonadota</taxon>
        <taxon>Alphaproteobacteria</taxon>
        <taxon>Hyphomicrobiales</taxon>
        <taxon>Methylobacteriaceae</taxon>
        <taxon>Methylobacterium</taxon>
    </lineage>
</organism>
<sequence>MIDVQPSCDDMVLFENADWHVIEDGLEHRETGYFVARDSLGRRSVDELWEWPLHLAEKSWCSPRLFREAFLMAIDLFGMDRDEALARSFIAGFGLRMGQGGVAGSDGFTKLSELVRPKSIPRRRPAASDMRSVSDMRSISHRGGAGWMEETETARSALS</sequence>
<keyword evidence="2" id="KW-1185">Reference proteome</keyword>
<accession>A0ABW3X3T8</accession>
<comment type="caution">
    <text evidence="1">The sequence shown here is derived from an EMBL/GenBank/DDBJ whole genome shotgun (WGS) entry which is preliminary data.</text>
</comment>
<name>A0ABW3X3T8_9HYPH</name>
<evidence type="ECO:0000313" key="1">
    <source>
        <dbReference type="EMBL" id="MFD1303544.1"/>
    </source>
</evidence>
<proteinExistence type="predicted"/>
<protein>
    <submittedName>
        <fullName evidence="1">Uncharacterized protein</fullName>
    </submittedName>
</protein>
<gene>
    <name evidence="1" type="ORF">ACFQ4G_18385</name>
</gene>
<evidence type="ECO:0000313" key="2">
    <source>
        <dbReference type="Proteomes" id="UP001597176"/>
    </source>
</evidence>
<dbReference type="Proteomes" id="UP001597176">
    <property type="component" value="Unassembled WGS sequence"/>
</dbReference>